<keyword evidence="2" id="KW-1185">Reference proteome</keyword>
<dbReference type="RefSeq" id="XP_014677522.1">
    <property type="nucleotide sequence ID" value="XM_014822036.1"/>
</dbReference>
<evidence type="ECO:0000256" key="1">
    <source>
        <dbReference type="SAM" id="MobiDB-lite"/>
    </source>
</evidence>
<accession>A0ABM1EZA1</accession>
<gene>
    <name evidence="3" type="primary">LOC106817374</name>
</gene>
<feature type="compositionally biased region" description="Basic and acidic residues" evidence="1">
    <location>
        <begin position="29"/>
        <end position="40"/>
    </location>
</feature>
<dbReference type="GeneID" id="106817374"/>
<proteinExistence type="predicted"/>
<feature type="region of interest" description="Disordered" evidence="1">
    <location>
        <begin position="29"/>
        <end position="91"/>
    </location>
</feature>
<reference evidence="3" key="1">
    <citation type="submission" date="2025-08" db="UniProtKB">
        <authorList>
            <consortium name="RefSeq"/>
        </authorList>
    </citation>
    <scope>IDENTIFICATION</scope>
</reference>
<organism evidence="2 3">
    <name type="scientific">Priapulus caudatus</name>
    <name type="common">Priapulid worm</name>
    <dbReference type="NCBI Taxonomy" id="37621"/>
    <lineage>
        <taxon>Eukaryota</taxon>
        <taxon>Metazoa</taxon>
        <taxon>Ecdysozoa</taxon>
        <taxon>Scalidophora</taxon>
        <taxon>Priapulida</taxon>
        <taxon>Priapulimorpha</taxon>
        <taxon>Priapulimorphida</taxon>
        <taxon>Priapulidae</taxon>
        <taxon>Priapulus</taxon>
    </lineage>
</organism>
<name>A0ABM1EZA1_PRICU</name>
<evidence type="ECO:0000313" key="3">
    <source>
        <dbReference type="RefSeq" id="XP_014677522.1"/>
    </source>
</evidence>
<sequence length="138" mass="15809">MMASQEDDVDDLESWEDLTDNGVLEKKLLKLESTTEKEPGSDTCGERPTVTEDTHRTQYQPQAGHHDNTARYHHRSRQDERPKDTGRDNGIFDSKIAGRAFFSRDRKFKSASFVRCPRCCVLPCTWPELPLLTLLLGQ</sequence>
<feature type="compositionally biased region" description="Basic and acidic residues" evidence="1">
    <location>
        <begin position="77"/>
        <end position="87"/>
    </location>
</feature>
<evidence type="ECO:0000313" key="2">
    <source>
        <dbReference type="Proteomes" id="UP000695022"/>
    </source>
</evidence>
<protein>
    <submittedName>
        <fullName evidence="3">Uncharacterized protein LOC106817374 isoform X2</fullName>
    </submittedName>
</protein>
<dbReference type="Proteomes" id="UP000695022">
    <property type="component" value="Unplaced"/>
</dbReference>